<feature type="non-terminal residue" evidence="2">
    <location>
        <position position="982"/>
    </location>
</feature>
<gene>
    <name evidence="2" type="ORF">ENJ42_02935</name>
</gene>
<reference evidence="2" key="1">
    <citation type="journal article" date="2020" name="mSystems">
        <title>Genome- and Community-Level Interaction Insights into Carbon Utilization and Element Cycling Functions of Hydrothermarchaeota in Hydrothermal Sediment.</title>
        <authorList>
            <person name="Zhou Z."/>
            <person name="Liu Y."/>
            <person name="Xu W."/>
            <person name="Pan J."/>
            <person name="Luo Z.H."/>
            <person name="Li M."/>
        </authorList>
    </citation>
    <scope>NUCLEOTIDE SEQUENCE [LARGE SCALE GENOMIC DNA]</scope>
    <source>
        <strain evidence="2">HyVt-485</strain>
    </source>
</reference>
<feature type="transmembrane region" description="Helical" evidence="1">
    <location>
        <begin position="909"/>
        <end position="934"/>
    </location>
</feature>
<feature type="transmembrane region" description="Helical" evidence="1">
    <location>
        <begin position="882"/>
        <end position="903"/>
    </location>
</feature>
<dbReference type="GO" id="GO:0042910">
    <property type="term" value="F:xenobiotic transmembrane transporter activity"/>
    <property type="evidence" value="ECO:0007669"/>
    <property type="project" value="TreeGrafter"/>
</dbReference>
<protein>
    <submittedName>
        <fullName evidence="2">Efflux RND transporter permease subunit</fullName>
    </submittedName>
</protein>
<evidence type="ECO:0000256" key="1">
    <source>
        <dbReference type="SAM" id="Phobius"/>
    </source>
</evidence>
<dbReference type="InterPro" id="IPR027463">
    <property type="entry name" value="AcrB_DN_DC_subdom"/>
</dbReference>
<dbReference type="Gene3D" id="3.30.70.1320">
    <property type="entry name" value="Multidrug efflux transporter AcrB pore domain like"/>
    <property type="match status" value="1"/>
</dbReference>
<evidence type="ECO:0000313" key="2">
    <source>
        <dbReference type="EMBL" id="HHL42550.1"/>
    </source>
</evidence>
<dbReference type="SUPFAM" id="SSF82866">
    <property type="entry name" value="Multidrug efflux transporter AcrB transmembrane domain"/>
    <property type="match status" value="2"/>
</dbReference>
<dbReference type="SUPFAM" id="SSF82693">
    <property type="entry name" value="Multidrug efflux transporter AcrB pore domain, PN1, PN2, PC1 and PC2 subdomains"/>
    <property type="match status" value="3"/>
</dbReference>
<dbReference type="Gene3D" id="3.30.70.1440">
    <property type="entry name" value="Multidrug efflux transporter AcrB pore domain"/>
    <property type="match status" value="1"/>
</dbReference>
<feature type="transmembrane region" description="Helical" evidence="1">
    <location>
        <begin position="331"/>
        <end position="350"/>
    </location>
</feature>
<dbReference type="InterPro" id="IPR001036">
    <property type="entry name" value="Acrflvin-R"/>
</dbReference>
<keyword evidence="1" id="KW-1133">Transmembrane helix</keyword>
<dbReference type="AlphaFoldDB" id="A0A7C5LUI1"/>
<organism evidence="2">
    <name type="scientific">Hellea balneolensis</name>
    <dbReference type="NCBI Taxonomy" id="287478"/>
    <lineage>
        <taxon>Bacteria</taxon>
        <taxon>Pseudomonadati</taxon>
        <taxon>Pseudomonadota</taxon>
        <taxon>Alphaproteobacteria</taxon>
        <taxon>Maricaulales</taxon>
        <taxon>Robiginitomaculaceae</taxon>
        <taxon>Hellea</taxon>
    </lineage>
</organism>
<dbReference type="EMBL" id="DRMJ01000142">
    <property type="protein sequence ID" value="HHL42550.1"/>
    <property type="molecule type" value="Genomic_DNA"/>
</dbReference>
<accession>A0A7C5LUI1</accession>
<dbReference type="Proteomes" id="UP000885830">
    <property type="component" value="Unassembled WGS sequence"/>
</dbReference>
<dbReference type="PRINTS" id="PR00702">
    <property type="entry name" value="ACRIFLAVINRP"/>
</dbReference>
<dbReference type="PANTHER" id="PTHR32063">
    <property type="match status" value="1"/>
</dbReference>
<dbReference type="Pfam" id="PF00873">
    <property type="entry name" value="ACR_tran"/>
    <property type="match status" value="1"/>
</dbReference>
<keyword evidence="1" id="KW-0472">Membrane</keyword>
<dbReference type="PANTHER" id="PTHR32063:SF33">
    <property type="entry name" value="RND SUPERFAMILY EFFLUX PUMP PERMEASE COMPONENT"/>
    <property type="match status" value="1"/>
</dbReference>
<feature type="transmembrane region" description="Helical" evidence="1">
    <location>
        <begin position="955"/>
        <end position="974"/>
    </location>
</feature>
<sequence length="982" mass="108618">MKTIIAWWAGNKVAANLLMFLILIGGVVAFITMEREMEPYVEFPGAQVNVVWLGASPQDIEEQIVVRIEEAVSNIDGIDRLWAVANEGVGTVFVIGKQDVDHAAFLQDIKRRIDSISTFPAAAEPATVQQFQNRREVLRIALSGDVDERLLKRTAEKVRREIALIPYVPNVELFGVRGEEVSIEVSETALRRYGLEIGDVANAIRQNSVNASAGNVRTSVGNMQLRTRSRADNQQDFENIVVRELANGAKVRVRDVATVIDGFEQVNLLATVNGVRTILVQVQSGPKMDIVKLSDGVRDYVEKAKDTLPPGITMTIWSDNAEDYRGRIETISSNFFSGLVLVFLTLLLFLRPKIAIWVAIGIATAFAGGLALLPVNGVSFNMISTFAFLLVIGVIVDDAIIVGEAIHTKTEEGLTGLEAAVEGTNMVLKPVIFAVLTTMIFFAPWMFLTGSTKEFTRAISLVVILALAFSLMESLLILPAHLAHLKPVNPKNPLTRFQTKMADSLVWFAVHIYKPALTFALRRRYLTTSIFVTGMILSIGLLTNGIVKTTFMPESESDQISITVKLPEGTPYSRTLEVLNQIQTAEKELESDINSSTDGQGELIENWYTRSRDNEVLALVKLVPPETRTLTAKETANRLRELIGEVPDAEKISVEYKDQNSGPQIEYVLNSPNIEALRTAANDLMDQLRSYEGVFNVVNNTESSSDEVQFTLKQGAQALGITTTDVATQIRRGFFGDEVQRLPRDGEDVRVYVRYPLADRESLDFLGQIRIRTRDGREVPLSQVADLHFDKGTARILRRERQRAIIVSAEVVPERVKEIRDALKNDFFDDFDARHPDVTRGNIGQAQGQAEFMQEISILLLIAIGVAYFLIAIAFKSYGEPLLILLAAIPFCFTGAMIGHLVMGLSLSLMSYLGISAAAGVAVNDNLVLIDYVNRLKGRGMDSAQAMIEAGTKRFRPILLTSLTTFIGLVPLMLEKSIQAQW</sequence>
<feature type="transmembrane region" description="Helical" evidence="1">
    <location>
        <begin position="856"/>
        <end position="875"/>
    </location>
</feature>
<feature type="transmembrane region" description="Helical" evidence="1">
    <location>
        <begin position="387"/>
        <end position="407"/>
    </location>
</feature>
<keyword evidence="1" id="KW-0812">Transmembrane</keyword>
<name>A0A7C5LUI1_9PROT</name>
<feature type="transmembrane region" description="Helical" evidence="1">
    <location>
        <begin position="13"/>
        <end position="33"/>
    </location>
</feature>
<dbReference type="Gene3D" id="3.30.70.1430">
    <property type="entry name" value="Multidrug efflux transporter AcrB pore domain"/>
    <property type="match status" value="2"/>
</dbReference>
<proteinExistence type="predicted"/>
<comment type="caution">
    <text evidence="2">The sequence shown here is derived from an EMBL/GenBank/DDBJ whole genome shotgun (WGS) entry which is preliminary data.</text>
</comment>
<dbReference type="Gene3D" id="3.30.2090.10">
    <property type="entry name" value="Multidrug efflux transporter AcrB TolC docking domain, DN and DC subdomains"/>
    <property type="match status" value="2"/>
</dbReference>
<dbReference type="Gene3D" id="1.20.1640.10">
    <property type="entry name" value="Multidrug efflux transporter AcrB transmembrane domain"/>
    <property type="match status" value="2"/>
</dbReference>
<feature type="transmembrane region" description="Helical" evidence="1">
    <location>
        <begin position="427"/>
        <end position="447"/>
    </location>
</feature>
<feature type="transmembrane region" description="Helical" evidence="1">
    <location>
        <begin position="459"/>
        <end position="484"/>
    </location>
</feature>
<feature type="transmembrane region" description="Helical" evidence="1">
    <location>
        <begin position="356"/>
        <end position="375"/>
    </location>
</feature>
<dbReference type="GO" id="GO:0005886">
    <property type="term" value="C:plasma membrane"/>
    <property type="evidence" value="ECO:0007669"/>
    <property type="project" value="TreeGrafter"/>
</dbReference>
<dbReference type="SUPFAM" id="SSF82714">
    <property type="entry name" value="Multidrug efflux transporter AcrB TolC docking domain, DN and DC subdomains"/>
    <property type="match status" value="2"/>
</dbReference>
<feature type="transmembrane region" description="Helical" evidence="1">
    <location>
        <begin position="528"/>
        <end position="547"/>
    </location>
</feature>